<gene>
    <name evidence="2" type="ORF">OG549_14845</name>
</gene>
<dbReference type="AlphaFoldDB" id="A0AAU2V470"/>
<feature type="domain" description="DUF6879" evidence="1">
    <location>
        <begin position="6"/>
        <end position="169"/>
    </location>
</feature>
<organism evidence="2">
    <name type="scientific">Streptomyces sp. NBC_00003</name>
    <dbReference type="NCBI Taxonomy" id="2903608"/>
    <lineage>
        <taxon>Bacteria</taxon>
        <taxon>Bacillati</taxon>
        <taxon>Actinomycetota</taxon>
        <taxon>Actinomycetes</taxon>
        <taxon>Kitasatosporales</taxon>
        <taxon>Streptomycetaceae</taxon>
        <taxon>Streptomyces</taxon>
    </lineage>
</organism>
<proteinExistence type="predicted"/>
<accession>A0AAU2V470</accession>
<dbReference type="InterPro" id="IPR049244">
    <property type="entry name" value="DUF6879"/>
</dbReference>
<sequence length="174" mass="20780">MLLDGEEWRRFFEAFEREAWRFEAQPTYTMPKEQENVARFLRGDAKPANHNARWHDRVREYVDSGRRIGRVRIVRQPLTDYQRYQFAWGIPGNIRAGEDIRVLDVTRTDYGLPIGGQDWWMFDEANVVHLNFRPDGTQINREVFEGDSTPYREWKQISLEHSVPFEEYVKGLDV</sequence>
<evidence type="ECO:0000313" key="2">
    <source>
        <dbReference type="EMBL" id="WTW61831.1"/>
    </source>
</evidence>
<name>A0AAU2V470_9ACTN</name>
<evidence type="ECO:0000259" key="1">
    <source>
        <dbReference type="Pfam" id="PF21806"/>
    </source>
</evidence>
<dbReference type="Pfam" id="PF21806">
    <property type="entry name" value="DUF6879"/>
    <property type="match status" value="1"/>
</dbReference>
<dbReference type="EMBL" id="CP108318">
    <property type="protein sequence ID" value="WTW61831.1"/>
    <property type="molecule type" value="Genomic_DNA"/>
</dbReference>
<protein>
    <recommendedName>
        <fullName evidence="1">DUF6879 domain-containing protein</fullName>
    </recommendedName>
</protein>
<reference evidence="2" key="1">
    <citation type="submission" date="2022-10" db="EMBL/GenBank/DDBJ databases">
        <title>The complete genomes of actinobacterial strains from the NBC collection.</title>
        <authorList>
            <person name="Joergensen T.S."/>
            <person name="Alvarez Arevalo M."/>
            <person name="Sterndorff E.B."/>
            <person name="Faurdal D."/>
            <person name="Vuksanovic O."/>
            <person name="Mourched A.-S."/>
            <person name="Charusanti P."/>
            <person name="Shaw S."/>
            <person name="Blin K."/>
            <person name="Weber T."/>
        </authorList>
    </citation>
    <scope>NUCLEOTIDE SEQUENCE</scope>
    <source>
        <strain evidence="2">NBC_00003</strain>
    </source>
</reference>